<gene>
    <name evidence="2" type="ORF">BSTOLATCC_MIC39673</name>
</gene>
<keyword evidence="3" id="KW-1185">Reference proteome</keyword>
<name>A0AAU9JJU2_9CILI</name>
<comment type="caution">
    <text evidence="2">The sequence shown here is derived from an EMBL/GenBank/DDBJ whole genome shotgun (WGS) entry which is preliminary data.</text>
</comment>
<dbReference type="AlphaFoldDB" id="A0AAU9JJU2"/>
<proteinExistence type="predicted"/>
<protein>
    <submittedName>
        <fullName evidence="2">Uncharacterized protein</fullName>
    </submittedName>
</protein>
<reference evidence="2" key="1">
    <citation type="submission" date="2021-09" db="EMBL/GenBank/DDBJ databases">
        <authorList>
            <consortium name="AG Swart"/>
            <person name="Singh M."/>
            <person name="Singh A."/>
            <person name="Seah K."/>
            <person name="Emmerich C."/>
        </authorList>
    </citation>
    <scope>NUCLEOTIDE SEQUENCE</scope>
    <source>
        <strain evidence="2">ATCC30299</strain>
    </source>
</reference>
<dbReference type="EMBL" id="CAJZBQ010000039">
    <property type="protein sequence ID" value="CAG9325890.1"/>
    <property type="molecule type" value="Genomic_DNA"/>
</dbReference>
<evidence type="ECO:0000313" key="3">
    <source>
        <dbReference type="Proteomes" id="UP001162131"/>
    </source>
</evidence>
<accession>A0AAU9JJU2</accession>
<dbReference type="Proteomes" id="UP001162131">
    <property type="component" value="Unassembled WGS sequence"/>
</dbReference>
<feature type="region of interest" description="Disordered" evidence="1">
    <location>
        <begin position="21"/>
        <end position="48"/>
    </location>
</feature>
<organism evidence="2 3">
    <name type="scientific">Blepharisma stoltei</name>
    <dbReference type="NCBI Taxonomy" id="1481888"/>
    <lineage>
        <taxon>Eukaryota</taxon>
        <taxon>Sar</taxon>
        <taxon>Alveolata</taxon>
        <taxon>Ciliophora</taxon>
        <taxon>Postciliodesmatophora</taxon>
        <taxon>Heterotrichea</taxon>
        <taxon>Heterotrichida</taxon>
        <taxon>Blepharismidae</taxon>
        <taxon>Blepharisma</taxon>
    </lineage>
</organism>
<sequence>MTNKSSSSLDLFKLIRNSNAQAANSSRLHDKNSSDNSESEAESDEWKKLKKTSKLKILAAGFLKCAFSAQSTKSIESLKSNPNKFKNSLQHPESFQIMKSLYKLSSITSKHEQEKDHTLNPGFIDMVSKTMIKSRNKRSMARTSQEEDDKELEKERLKILQIIIEGNHTPANKYLLKDDKKNVDPKKSAFAKKKIIAQPLKQSLSVQKIPKLLLPLELVNPNPFKEVSSRELNKSASPRSFIISQRLYPKERHTTHKEMNHSHIEPMKRHCSPYLTRLI</sequence>
<evidence type="ECO:0000313" key="2">
    <source>
        <dbReference type="EMBL" id="CAG9325890.1"/>
    </source>
</evidence>
<evidence type="ECO:0000256" key="1">
    <source>
        <dbReference type="SAM" id="MobiDB-lite"/>
    </source>
</evidence>